<organism evidence="1 2">
    <name type="scientific">Coprococcus hominis</name>
    <name type="common">ex Arizal et al. 2022</name>
    <dbReference type="NCBI Taxonomy" id="2881262"/>
    <lineage>
        <taxon>Bacteria</taxon>
        <taxon>Bacillati</taxon>
        <taxon>Bacillota</taxon>
        <taxon>Clostridia</taxon>
        <taxon>Lachnospirales</taxon>
        <taxon>Lachnospiraceae</taxon>
        <taxon>Coprococcus</taxon>
    </lineage>
</organism>
<dbReference type="Proteomes" id="UP001198495">
    <property type="component" value="Unassembled WGS sequence"/>
</dbReference>
<dbReference type="InterPro" id="IPR008767">
    <property type="entry name" value="Phage_SPP1_head-tail_adaptor"/>
</dbReference>
<gene>
    <name evidence="1" type="ORF">LKD28_11060</name>
</gene>
<dbReference type="RefSeq" id="WP_118671883.1">
    <property type="nucleotide sequence ID" value="NZ_JAJEQT010000008.1"/>
</dbReference>
<evidence type="ECO:0000313" key="1">
    <source>
        <dbReference type="EMBL" id="MCC2219564.1"/>
    </source>
</evidence>
<keyword evidence="2" id="KW-1185">Reference proteome</keyword>
<evidence type="ECO:0000313" key="2">
    <source>
        <dbReference type="Proteomes" id="UP001198495"/>
    </source>
</evidence>
<proteinExistence type="predicted"/>
<name>A0ABS8FS60_9FIRM</name>
<dbReference type="EMBL" id="JAJEQT010000008">
    <property type="protein sequence ID" value="MCC2219564.1"/>
    <property type="molecule type" value="Genomic_DNA"/>
</dbReference>
<comment type="caution">
    <text evidence="1">The sequence shown here is derived from an EMBL/GenBank/DDBJ whole genome shotgun (WGS) entry which is preliminary data.</text>
</comment>
<protein>
    <submittedName>
        <fullName evidence="1">Phage head closure protein</fullName>
    </submittedName>
</protein>
<dbReference type="NCBIfam" id="TIGR01563">
    <property type="entry name" value="gp16_SPP1"/>
    <property type="match status" value="1"/>
</dbReference>
<accession>A0ABS8FS60</accession>
<reference evidence="1 2" key="1">
    <citation type="submission" date="2021-10" db="EMBL/GenBank/DDBJ databases">
        <title>Anaerobic single-cell dispensing facilitates the cultivation of human gut bacteria.</title>
        <authorList>
            <person name="Afrizal A."/>
        </authorList>
    </citation>
    <scope>NUCLEOTIDE SEQUENCE [LARGE SCALE GENOMIC DNA]</scope>
    <source>
        <strain evidence="1 2">CLA-AA-H212</strain>
    </source>
</reference>
<sequence>MDDEIILIAVKTGTDDIGNPVVVEKTERAVICKVQSVDRQEFFKAGQVGMNPKYRFDTDKVNYNGEELVKYKDKVYGIYRTYERTDSDTIELYAEEKAGVTYVEQDD</sequence>